<evidence type="ECO:0000256" key="9">
    <source>
        <dbReference type="RuleBase" id="RU369079"/>
    </source>
</evidence>
<evidence type="ECO:0000256" key="1">
    <source>
        <dbReference type="ARBA" id="ARBA00004429"/>
    </source>
</evidence>
<dbReference type="InterPro" id="IPR055348">
    <property type="entry name" value="DctQ"/>
</dbReference>
<evidence type="ECO:0000259" key="10">
    <source>
        <dbReference type="Pfam" id="PF04290"/>
    </source>
</evidence>
<proteinExistence type="inferred from homology"/>
<keyword evidence="7 9" id="KW-0472">Membrane</keyword>
<feature type="domain" description="Tripartite ATP-independent periplasmic transporters DctQ component" evidence="10">
    <location>
        <begin position="27"/>
        <end position="152"/>
    </location>
</feature>
<evidence type="ECO:0000313" key="12">
    <source>
        <dbReference type="Proteomes" id="UP000886687"/>
    </source>
</evidence>
<dbReference type="GO" id="GO:0022857">
    <property type="term" value="F:transmembrane transporter activity"/>
    <property type="evidence" value="ECO:0007669"/>
    <property type="project" value="UniProtKB-UniRule"/>
</dbReference>
<dbReference type="Proteomes" id="UP000886687">
    <property type="component" value="Unassembled WGS sequence"/>
</dbReference>
<name>A0A9E4K702_9GAMM</name>
<feature type="transmembrane region" description="Helical" evidence="9">
    <location>
        <begin position="89"/>
        <end position="108"/>
    </location>
</feature>
<evidence type="ECO:0000256" key="3">
    <source>
        <dbReference type="ARBA" id="ARBA00022475"/>
    </source>
</evidence>
<gene>
    <name evidence="11" type="ORF">JAZ04_18025</name>
</gene>
<keyword evidence="3" id="KW-1003">Cell membrane</keyword>
<dbReference type="EMBL" id="JAEPDI010000015">
    <property type="protein sequence ID" value="MCG7940737.1"/>
    <property type="molecule type" value="Genomic_DNA"/>
</dbReference>
<dbReference type="PANTHER" id="PTHR35011:SF2">
    <property type="entry name" value="2,3-DIKETO-L-GULONATE TRAP TRANSPORTER SMALL PERMEASE PROTEIN YIAM"/>
    <property type="match status" value="1"/>
</dbReference>
<evidence type="ECO:0000313" key="11">
    <source>
        <dbReference type="EMBL" id="MCG7940737.1"/>
    </source>
</evidence>
<organism evidence="11 12">
    <name type="scientific">Candidatus Thiodiazotropha lotti</name>
    <dbReference type="NCBI Taxonomy" id="2792787"/>
    <lineage>
        <taxon>Bacteria</taxon>
        <taxon>Pseudomonadati</taxon>
        <taxon>Pseudomonadota</taxon>
        <taxon>Gammaproteobacteria</taxon>
        <taxon>Chromatiales</taxon>
        <taxon>Sedimenticolaceae</taxon>
        <taxon>Candidatus Thiodiazotropha</taxon>
    </lineage>
</organism>
<dbReference type="Pfam" id="PF04290">
    <property type="entry name" value="DctQ"/>
    <property type="match status" value="1"/>
</dbReference>
<evidence type="ECO:0000256" key="5">
    <source>
        <dbReference type="ARBA" id="ARBA00022692"/>
    </source>
</evidence>
<feature type="transmembrane region" description="Helical" evidence="9">
    <location>
        <begin position="21"/>
        <end position="40"/>
    </location>
</feature>
<comment type="subunit">
    <text evidence="9">The complex comprises the extracytoplasmic solute receptor protein and the two transmembrane proteins.</text>
</comment>
<dbReference type="InterPro" id="IPR007387">
    <property type="entry name" value="TRAP_DctQ"/>
</dbReference>
<protein>
    <recommendedName>
        <fullName evidence="9">TRAP transporter small permease protein</fullName>
    </recommendedName>
</protein>
<reference evidence="11" key="1">
    <citation type="journal article" date="2021" name="Proc. Natl. Acad. Sci. U.S.A.">
        <title>Global biogeography of chemosynthetic symbionts reveals both localized and globally distributed symbiont groups. .</title>
        <authorList>
            <person name="Osvatic J.T."/>
            <person name="Wilkins L.G.E."/>
            <person name="Leibrecht L."/>
            <person name="Leray M."/>
            <person name="Zauner S."/>
            <person name="Polzin J."/>
            <person name="Camacho Y."/>
            <person name="Gros O."/>
            <person name="van Gils J.A."/>
            <person name="Eisen J.A."/>
            <person name="Petersen J.M."/>
            <person name="Yuen B."/>
        </authorList>
    </citation>
    <scope>NUCLEOTIDE SEQUENCE</scope>
    <source>
        <strain evidence="11">MAGL173</strain>
    </source>
</reference>
<feature type="transmembrane region" description="Helical" evidence="9">
    <location>
        <begin position="52"/>
        <end position="68"/>
    </location>
</feature>
<evidence type="ECO:0000256" key="6">
    <source>
        <dbReference type="ARBA" id="ARBA00022989"/>
    </source>
</evidence>
<dbReference type="GO" id="GO:0015740">
    <property type="term" value="P:C4-dicarboxylate transport"/>
    <property type="evidence" value="ECO:0007669"/>
    <property type="project" value="TreeGrafter"/>
</dbReference>
<evidence type="ECO:0000256" key="4">
    <source>
        <dbReference type="ARBA" id="ARBA00022519"/>
    </source>
</evidence>
<comment type="subcellular location">
    <subcellularLocation>
        <location evidence="1 9">Cell inner membrane</location>
        <topology evidence="1 9">Multi-pass membrane protein</topology>
    </subcellularLocation>
</comment>
<feature type="transmembrane region" description="Helical" evidence="9">
    <location>
        <begin position="128"/>
        <end position="150"/>
    </location>
</feature>
<keyword evidence="5 9" id="KW-0812">Transmembrane</keyword>
<keyword evidence="2 9" id="KW-0813">Transport</keyword>
<evidence type="ECO:0000256" key="8">
    <source>
        <dbReference type="ARBA" id="ARBA00038436"/>
    </source>
</evidence>
<dbReference type="PANTHER" id="PTHR35011">
    <property type="entry name" value="2,3-DIKETO-L-GULONATE TRAP TRANSPORTER SMALL PERMEASE PROTEIN YIAM"/>
    <property type="match status" value="1"/>
</dbReference>
<sequence>MTKLLQTIRQIIHRFEELLTAILLGGMILLAGSQIVLRNLFDSGLIWADPSLRIMVLWVALLGAIAATRENRHIRIDLLSHVLPKHGQSLLSVVHDLFSALVCGLIAWHSARFVYFEWQDGTQLFSILPAWIGEIIIPIGFAIMTIRFIVNIPLHLMERETAS</sequence>
<comment type="function">
    <text evidence="9">Part of the tripartite ATP-independent periplasmic (TRAP) transport system.</text>
</comment>
<keyword evidence="6 9" id="KW-1133">Transmembrane helix</keyword>
<dbReference type="GO" id="GO:0005886">
    <property type="term" value="C:plasma membrane"/>
    <property type="evidence" value="ECO:0007669"/>
    <property type="project" value="UniProtKB-SubCell"/>
</dbReference>
<dbReference type="AlphaFoldDB" id="A0A9E4K702"/>
<evidence type="ECO:0000256" key="7">
    <source>
        <dbReference type="ARBA" id="ARBA00023136"/>
    </source>
</evidence>
<evidence type="ECO:0000256" key="2">
    <source>
        <dbReference type="ARBA" id="ARBA00022448"/>
    </source>
</evidence>
<accession>A0A9E4K702</accession>
<comment type="similarity">
    <text evidence="8 9">Belongs to the TRAP transporter small permease family.</text>
</comment>
<comment type="caution">
    <text evidence="11">The sequence shown here is derived from an EMBL/GenBank/DDBJ whole genome shotgun (WGS) entry which is preliminary data.</text>
</comment>
<keyword evidence="4 9" id="KW-0997">Cell inner membrane</keyword>